<organism evidence="9 10">
    <name type="scientific">Emericella nidulans (strain FGSC A4 / ATCC 38163 / CBS 112.46 / NRRL 194 / M139)</name>
    <name type="common">Aspergillus nidulans</name>
    <dbReference type="NCBI Taxonomy" id="227321"/>
    <lineage>
        <taxon>Eukaryota</taxon>
        <taxon>Fungi</taxon>
        <taxon>Dikarya</taxon>
        <taxon>Ascomycota</taxon>
        <taxon>Pezizomycotina</taxon>
        <taxon>Eurotiomycetes</taxon>
        <taxon>Eurotiomycetidae</taxon>
        <taxon>Eurotiales</taxon>
        <taxon>Aspergillaceae</taxon>
        <taxon>Aspergillus</taxon>
        <taxon>Aspergillus subgen. Nidulantes</taxon>
    </lineage>
</organism>
<feature type="domain" description="Exo-beta-D-glucosaminidase Ig-fold" evidence="7">
    <location>
        <begin position="747"/>
        <end position="817"/>
    </location>
</feature>
<dbReference type="OMA" id="SHNDTMF"/>
<dbReference type="Gene3D" id="3.40.630.10">
    <property type="entry name" value="Zn peptidases"/>
    <property type="match status" value="1"/>
</dbReference>
<evidence type="ECO:0000259" key="5">
    <source>
        <dbReference type="Pfam" id="PF00703"/>
    </source>
</evidence>
<evidence type="ECO:0000259" key="8">
    <source>
        <dbReference type="Pfam" id="PF22666"/>
    </source>
</evidence>
<dbReference type="Proteomes" id="UP000000560">
    <property type="component" value="Chromosome VI"/>
</dbReference>
<dbReference type="InterPro" id="IPR013783">
    <property type="entry name" value="Ig-like_fold"/>
</dbReference>
<dbReference type="Pfam" id="PF01546">
    <property type="entry name" value="Peptidase_M20"/>
    <property type="match status" value="1"/>
</dbReference>
<dbReference type="STRING" id="227321.Q5B9F6"/>
<dbReference type="InterPro" id="IPR043534">
    <property type="entry name" value="EBDG/EBM"/>
</dbReference>
<dbReference type="InterPro" id="IPR036156">
    <property type="entry name" value="Beta-gal/glucu_dom_sf"/>
</dbReference>
<dbReference type="InterPro" id="IPR011650">
    <property type="entry name" value="Peptidase_M20_dimer"/>
</dbReference>
<dbReference type="Pfam" id="PF00703">
    <property type="entry name" value="Glyco_hydro_2"/>
    <property type="match status" value="1"/>
</dbReference>
<evidence type="ECO:0000313" key="9">
    <source>
        <dbReference type="EMBL" id="CBF83935.1"/>
    </source>
</evidence>
<accession>C8VJG7</accession>
<dbReference type="Pfam" id="PF22666">
    <property type="entry name" value="Glyco_hydro_2_N2"/>
    <property type="match status" value="1"/>
</dbReference>
<dbReference type="SUPFAM" id="SSF49785">
    <property type="entry name" value="Galactose-binding domain-like"/>
    <property type="match status" value="1"/>
</dbReference>
<dbReference type="EMBL" id="BN001306">
    <property type="protein sequence ID" value="CBF83935.1"/>
    <property type="molecule type" value="Genomic_DNA"/>
</dbReference>
<evidence type="ECO:0000256" key="2">
    <source>
        <dbReference type="ARBA" id="ARBA00007401"/>
    </source>
</evidence>
<feature type="domain" description="Beta-mannosidase-like galactose-binding" evidence="8">
    <location>
        <begin position="27"/>
        <end position="148"/>
    </location>
</feature>
<dbReference type="InterPro" id="IPR036264">
    <property type="entry name" value="Bact_exopeptidase_dim_dom"/>
</dbReference>
<reference evidence="10" key="1">
    <citation type="journal article" date="2005" name="Nature">
        <title>Sequencing of Aspergillus nidulans and comparative analysis with A. fumigatus and A. oryzae.</title>
        <authorList>
            <person name="Galagan J.E."/>
            <person name="Calvo S.E."/>
            <person name="Cuomo C."/>
            <person name="Ma L.J."/>
            <person name="Wortman J.R."/>
            <person name="Batzoglou S."/>
            <person name="Lee S.I."/>
            <person name="Basturkmen M."/>
            <person name="Spevak C.C."/>
            <person name="Clutterbuck J."/>
            <person name="Kapitonov V."/>
            <person name="Jurka J."/>
            <person name="Scazzocchio C."/>
            <person name="Farman M."/>
            <person name="Butler J."/>
            <person name="Purcell S."/>
            <person name="Harris S."/>
            <person name="Braus G.H."/>
            <person name="Draht O."/>
            <person name="Busch S."/>
            <person name="D'Enfert C."/>
            <person name="Bouchier C."/>
            <person name="Goldman G.H."/>
            <person name="Bell-Pedersen D."/>
            <person name="Griffiths-Jones S."/>
            <person name="Doonan J.H."/>
            <person name="Yu J."/>
            <person name="Vienken K."/>
            <person name="Pain A."/>
            <person name="Freitag M."/>
            <person name="Selker E.U."/>
            <person name="Archer D.B."/>
            <person name="Penalva M.A."/>
            <person name="Oakley B.R."/>
            <person name="Momany M."/>
            <person name="Tanaka T."/>
            <person name="Kumagai T."/>
            <person name="Asai K."/>
            <person name="Machida M."/>
            <person name="Nierman W.C."/>
            <person name="Denning D.W."/>
            <person name="Caddick M."/>
            <person name="Hynes M."/>
            <person name="Paoletti M."/>
            <person name="Fischer R."/>
            <person name="Miller B."/>
            <person name="Dyer P."/>
            <person name="Sachs M.S."/>
            <person name="Osmani S.A."/>
            <person name="Birren B.W."/>
        </authorList>
    </citation>
    <scope>NUCLEOTIDE SEQUENCE [LARGE SCALE GENOMIC DNA]</scope>
    <source>
        <strain evidence="10">FGSC A4 / ATCC 38163 / CBS 112.46 / NRRL 194 / M139</strain>
    </source>
</reference>
<dbReference type="FunFam" id="3.30.70.360:FF:000017">
    <property type="entry name" value="Amidohydrolase, putative"/>
    <property type="match status" value="1"/>
</dbReference>
<sequence>MALRNRIVMPGWHIQNTEVLQGPISGWSLPNADVSNWSRIGSKGTVMGGLIESGRYNEQTLFRSDTLSTIEKSHFQSPWLFREEFSIPELDAGHHVFLNLHGVSSKADVFINGHLVVSCEDQKGAYAGRTQEVTAFIRPEVNCLLIQAWPTDYLKDMAISFADWNPAPPDNGMGVWRHVVIKVTGPVSVSPLRVTYAQDEANPHSRVTVTVKTEIENHENAPQDVAIHCQIAVPGNSQNVALSRRMYLLPHSRSTVALETTLEDDQVQIWWPAAWGQQPLYRVDLNVSLPPSFISDSAWAGFGIRKVEYTLNNHGDGQFFINGRHFQVRGAGYAPDIFLRFDPERVEAILRYAVHIGLNTIRLEGKLENSILYGLADRLGLLVMAGWECCDKWEGWTYNEDVDGVEVWKDEDYRIGEASMLHEAEMMQTHSCMLAFLVGSDYWPDERATAAYLGALNRMDWSNPVIASASKRGHPPQLSSSGMKMEGPYDWVPPGYWWGERLGAAFGFASELSAGSGTPELSSLRRFLSDVDLASLWGKPQAGHYHQAPSGSVFHSREIYNKALKRRYGSPTSLEDYVFKCQVMDYEATRAQFEAFAARQNAARPAAGVVYWMLNSAWPSLHWQLFDYYLYPMGAYYGAKIGARPEHVAFDYHSSSVYLINHSLSAGVRRITAECIDLRGRRLYHREETVEATEITSKQVFSIPEVTTLATVALMRLVLSASDVEISRNVYWLNGRMDRLNWDKSTWYYTPTTRYADFTSLSQLEQAKMNTSIDMLAHPDPSMKQLRVRLQNMSSIPAFFVRLTVHDPMTGEQLTLYYTNDSSAYSPVCPTLQIGHHQQKTINNATMAQTATLVSEILQSSPLDLVPYENLYKHFHANPELSLQEQRTSQRIVDHLASLNAYDIHTGIGGFGLAGVLRNGPGKTVLLRADMDALPVKEETGLPYSSTATATDPDGVSRPVMHACGHDMHITALLAAAEQLVRVRDKWNGTLVVLFQPNEERGAGAQAMVDDGLYDKIPVPDIVLGQHVMRLRAGTINCRTGTIMAAADSMKITVFGRGGHGSLPHTTVDPVLLAAHIVVRLQGVISRELDPDDVGVLTVGSLQAGQTENVISDKAEIGIDFRSVSLETREKIVGAVKRIVKAECMASGSPKDPIFTPTRRFPPTVNEIALASKLAGSFSAHFGADFDPDTPRTMVAEDFSILATACGRPSCFWFLGGIDRDIWDALVKDGKEGEIPGNHSARFAPVIQPTLKVGAEALAVGALTFLCRED</sequence>
<dbReference type="InterPro" id="IPR002933">
    <property type="entry name" value="Peptidase_M20"/>
</dbReference>
<dbReference type="InterPro" id="IPR017439">
    <property type="entry name" value="Amidohydrolase"/>
</dbReference>
<dbReference type="InterPro" id="IPR017853">
    <property type="entry name" value="GH"/>
</dbReference>
<dbReference type="InParanoid" id="Q5B9F6"/>
<dbReference type="UniPathway" id="UPA00280"/>
<keyword evidence="10" id="KW-1185">Reference proteome</keyword>
<evidence type="ECO:0000256" key="1">
    <source>
        <dbReference type="ARBA" id="ARBA00006247"/>
    </source>
</evidence>
<gene>
    <name evidence="9" type="ORF">ANIA_02824</name>
</gene>
<keyword evidence="3 9" id="KW-0378">Hydrolase</keyword>
<evidence type="ECO:0000256" key="3">
    <source>
        <dbReference type="ARBA" id="ARBA00022801"/>
    </source>
</evidence>
<dbReference type="Gene3D" id="3.30.70.360">
    <property type="match status" value="1"/>
</dbReference>
<dbReference type="CDD" id="cd05664">
    <property type="entry name" value="M20_Acy1-like"/>
    <property type="match status" value="1"/>
</dbReference>
<feature type="domain" description="Glycoside hydrolase family 2 immunoglobulin-like beta-sandwich" evidence="5">
    <location>
        <begin position="193"/>
        <end position="305"/>
    </location>
</feature>
<evidence type="ECO:0000256" key="4">
    <source>
        <dbReference type="ARBA" id="ARBA00023295"/>
    </source>
</evidence>
<dbReference type="SUPFAM" id="SSF53187">
    <property type="entry name" value="Zn-dependent exopeptidases"/>
    <property type="match status" value="1"/>
</dbReference>
<reference evidence="10" key="2">
    <citation type="journal article" date="2009" name="Fungal Genet. Biol.">
        <title>The 2008 update of the Aspergillus nidulans genome annotation: a community effort.</title>
        <authorList>
            <person name="Wortman J.R."/>
            <person name="Gilsenan J.M."/>
            <person name="Joardar V."/>
            <person name="Deegan J."/>
            <person name="Clutterbuck J."/>
            <person name="Andersen M.R."/>
            <person name="Archer D."/>
            <person name="Bencina M."/>
            <person name="Braus G."/>
            <person name="Coutinho P."/>
            <person name="von Dohren H."/>
            <person name="Doonan J."/>
            <person name="Driessen A.J."/>
            <person name="Durek P."/>
            <person name="Espeso E."/>
            <person name="Fekete E."/>
            <person name="Flipphi M."/>
            <person name="Estrada C.G."/>
            <person name="Geysens S."/>
            <person name="Goldman G."/>
            <person name="de Groot P.W."/>
            <person name="Hansen K."/>
            <person name="Harris S.D."/>
            <person name="Heinekamp T."/>
            <person name="Helmstaedt K."/>
            <person name="Henrissat B."/>
            <person name="Hofmann G."/>
            <person name="Homan T."/>
            <person name="Horio T."/>
            <person name="Horiuchi H."/>
            <person name="James S."/>
            <person name="Jones M."/>
            <person name="Karaffa L."/>
            <person name="Karanyi Z."/>
            <person name="Kato M."/>
            <person name="Keller N."/>
            <person name="Kelly D.E."/>
            <person name="Kiel J.A."/>
            <person name="Kim J.M."/>
            <person name="van der Klei I.J."/>
            <person name="Klis F.M."/>
            <person name="Kovalchuk A."/>
            <person name="Krasevec N."/>
            <person name="Kubicek C.P."/>
            <person name="Liu B."/>
            <person name="Maccabe A."/>
            <person name="Meyer V."/>
            <person name="Mirabito P."/>
            <person name="Miskei M."/>
            <person name="Mos M."/>
            <person name="Mullins J."/>
            <person name="Nelson D.R."/>
            <person name="Nielsen J."/>
            <person name="Oakley B.R."/>
            <person name="Osmani S.A."/>
            <person name="Pakula T."/>
            <person name="Paszewski A."/>
            <person name="Paulsen I."/>
            <person name="Pilsyk S."/>
            <person name="Pocsi I."/>
            <person name="Punt P.J."/>
            <person name="Ram A.F."/>
            <person name="Ren Q."/>
            <person name="Robellet X."/>
            <person name="Robson G."/>
            <person name="Seiboth B."/>
            <person name="van Solingen P."/>
            <person name="Specht T."/>
            <person name="Sun J."/>
            <person name="Taheri-Talesh N."/>
            <person name="Takeshita N."/>
            <person name="Ussery D."/>
            <person name="vanKuyk P.A."/>
            <person name="Visser H."/>
            <person name="van de Vondervoort P.J."/>
            <person name="de Vries R.P."/>
            <person name="Walton J."/>
            <person name="Xiang X."/>
            <person name="Xiong Y."/>
            <person name="Zeng A.P."/>
            <person name="Brandt B.W."/>
            <person name="Cornell M.J."/>
            <person name="van den Hondel C.A."/>
            <person name="Visser J."/>
            <person name="Oliver S.G."/>
            <person name="Turner G."/>
        </authorList>
    </citation>
    <scope>GENOME REANNOTATION</scope>
    <source>
        <strain evidence="10">FGSC A4 / ATCC 38163 / CBS 112.46 / NRRL 194 / M139</strain>
    </source>
</reference>
<dbReference type="HOGENOM" id="CLU_264007_0_0_1"/>
<dbReference type="Gene3D" id="2.60.120.260">
    <property type="entry name" value="Galactose-binding domain-like"/>
    <property type="match status" value="1"/>
</dbReference>
<dbReference type="Gene3D" id="3.20.20.80">
    <property type="entry name" value="Glycosidases"/>
    <property type="match status" value="1"/>
</dbReference>
<dbReference type="PANTHER" id="PTHR43536:SF1">
    <property type="entry name" value="MANNOSYLGLYCOPROTEIN ENDO-BETA-MANNOSIDASE"/>
    <property type="match status" value="1"/>
</dbReference>
<keyword evidence="4" id="KW-0326">Glycosidase</keyword>
<dbReference type="GeneID" id="2873935"/>
<dbReference type="SUPFAM" id="SSF55031">
    <property type="entry name" value="Bacterial exopeptidase dimerisation domain"/>
    <property type="match status" value="1"/>
</dbReference>
<dbReference type="InterPro" id="IPR008979">
    <property type="entry name" value="Galactose-bd-like_sf"/>
</dbReference>
<protein>
    <submittedName>
        <fullName evidence="9">Glycosyl hydrolase, putative (AFU_orthologue AFUA_5G03830)</fullName>
    </submittedName>
</protein>
<dbReference type="Pfam" id="PF18368">
    <property type="entry name" value="Ig_GlcNase"/>
    <property type="match status" value="1"/>
</dbReference>
<dbReference type="OrthoDB" id="408532at2759"/>
<accession>Q5B9F6</accession>
<dbReference type="Gene3D" id="2.60.40.10">
    <property type="entry name" value="Immunoglobulins"/>
    <property type="match status" value="2"/>
</dbReference>
<evidence type="ECO:0000313" key="10">
    <source>
        <dbReference type="Proteomes" id="UP000000560"/>
    </source>
</evidence>
<dbReference type="KEGG" id="ani:ANIA_02824"/>
<evidence type="ECO:0000259" key="7">
    <source>
        <dbReference type="Pfam" id="PF18368"/>
    </source>
</evidence>
<dbReference type="GO" id="GO:0005975">
    <property type="term" value="P:carbohydrate metabolic process"/>
    <property type="evidence" value="ECO:0007669"/>
    <property type="project" value="InterPro"/>
</dbReference>
<dbReference type="InterPro" id="IPR054593">
    <property type="entry name" value="Beta-mannosidase-like_N2"/>
</dbReference>
<dbReference type="Pfam" id="PF07687">
    <property type="entry name" value="M20_dimer"/>
    <property type="match status" value="1"/>
</dbReference>
<dbReference type="CAZy" id="GH2">
    <property type="family name" value="Glycoside Hydrolase Family 2"/>
</dbReference>
<dbReference type="NCBIfam" id="TIGR01891">
    <property type="entry name" value="amidohydrolases"/>
    <property type="match status" value="1"/>
</dbReference>
<dbReference type="SUPFAM" id="SSF49303">
    <property type="entry name" value="beta-Galactosidase/glucuronidase domain"/>
    <property type="match status" value="3"/>
</dbReference>
<comment type="similarity">
    <text evidence="2">Belongs to the glycosyl hydrolase 2 family.</text>
</comment>
<feature type="domain" description="Peptidase M20 dimerisation" evidence="6">
    <location>
        <begin position="1049"/>
        <end position="1144"/>
    </location>
</feature>
<evidence type="ECO:0000259" key="6">
    <source>
        <dbReference type="Pfam" id="PF07687"/>
    </source>
</evidence>
<dbReference type="PANTHER" id="PTHR43536">
    <property type="entry name" value="MANNOSYLGLYCOPROTEIN ENDO-BETA-MANNOSIDASE"/>
    <property type="match status" value="1"/>
</dbReference>
<dbReference type="InterPro" id="IPR006102">
    <property type="entry name" value="Ig-like_GH2"/>
</dbReference>
<dbReference type="eggNOG" id="KOG2230">
    <property type="taxonomic scope" value="Eukaryota"/>
</dbReference>
<proteinExistence type="inferred from homology"/>
<dbReference type="SUPFAM" id="SSF51445">
    <property type="entry name" value="(Trans)glycosidases"/>
    <property type="match status" value="1"/>
</dbReference>
<name>Q5B9F6_EMENI</name>
<dbReference type="GO" id="GO:0004553">
    <property type="term" value="F:hydrolase activity, hydrolyzing O-glycosyl compounds"/>
    <property type="evidence" value="ECO:0007669"/>
    <property type="project" value="InterPro"/>
</dbReference>
<dbReference type="AlphaFoldDB" id="Q5B9F6"/>
<dbReference type="InterPro" id="IPR041351">
    <property type="entry name" value="Ig_GlcNase"/>
</dbReference>
<comment type="similarity">
    <text evidence="1">Belongs to the peptidase M20A family.</text>
</comment>
<dbReference type="RefSeq" id="XP_660428.1">
    <property type="nucleotide sequence ID" value="XM_655336.1"/>
</dbReference>